<organism evidence="1 2">
    <name type="scientific">Adineta ricciae</name>
    <name type="common">Rotifer</name>
    <dbReference type="NCBI Taxonomy" id="249248"/>
    <lineage>
        <taxon>Eukaryota</taxon>
        <taxon>Metazoa</taxon>
        <taxon>Spiralia</taxon>
        <taxon>Gnathifera</taxon>
        <taxon>Rotifera</taxon>
        <taxon>Eurotatoria</taxon>
        <taxon>Bdelloidea</taxon>
        <taxon>Adinetida</taxon>
        <taxon>Adinetidae</taxon>
        <taxon>Adineta</taxon>
    </lineage>
</organism>
<evidence type="ECO:0000313" key="2">
    <source>
        <dbReference type="Proteomes" id="UP000663852"/>
    </source>
</evidence>
<dbReference type="Gene3D" id="3.90.176.10">
    <property type="entry name" value="Toxin ADP-ribosyltransferase, Chain A, domain 1"/>
    <property type="match status" value="1"/>
</dbReference>
<evidence type="ECO:0000313" key="1">
    <source>
        <dbReference type="EMBL" id="CAF0765677.1"/>
    </source>
</evidence>
<reference evidence="1" key="1">
    <citation type="submission" date="2021-02" db="EMBL/GenBank/DDBJ databases">
        <authorList>
            <person name="Nowell W R."/>
        </authorList>
    </citation>
    <scope>NUCLEOTIDE SEQUENCE</scope>
</reference>
<dbReference type="Proteomes" id="UP000663852">
    <property type="component" value="Unassembled WGS sequence"/>
</dbReference>
<protein>
    <submittedName>
        <fullName evidence="1">Uncharacterized protein</fullName>
    </submittedName>
</protein>
<dbReference type="AlphaFoldDB" id="A0A813QE41"/>
<dbReference type="SUPFAM" id="SSF56399">
    <property type="entry name" value="ADP-ribosylation"/>
    <property type="match status" value="1"/>
</dbReference>
<sequence length="366" mass="40956">MYRNRLERPFSRRCFLLAICIKGNSTTVNISIVQSYSWARNYEYCDSSTVANQNLIGSNTTKLQCTSGCTNSVTVSWSITSFINLLVTDADNDYIQYRQTRLADGMCQAITGSQLLPNCSLIFTPTTSGPYVDQSCVGMKVGVPFAITITAQIGCARTDITDFNTVSPIEMLKSSSIVSVSSTTYSNIYYSIKSTLVSGVNAYQADYVKYFFLVTGIITVGRNKFPVSNRKTNFLIRDLRDEIAKLHSQQFGKENQSFTIFRGQGHAKYSAARVDTVGILFNMTTNTSTSSTTSAGIYQISYFNVEQEVLFSMHTKFRIADINKLSDKKRVYEVQLALTSSDTDQQLNTLTNKIREETSPKAKDWY</sequence>
<proteinExistence type="predicted"/>
<accession>A0A813QE41</accession>
<dbReference type="OrthoDB" id="10060597at2759"/>
<name>A0A813QE41_ADIRI</name>
<dbReference type="EMBL" id="CAJNOJ010000007">
    <property type="protein sequence ID" value="CAF0765677.1"/>
    <property type="molecule type" value="Genomic_DNA"/>
</dbReference>
<comment type="caution">
    <text evidence="1">The sequence shown here is derived from an EMBL/GenBank/DDBJ whole genome shotgun (WGS) entry which is preliminary data.</text>
</comment>
<gene>
    <name evidence="1" type="ORF">EDS130_LOCUS3035</name>
</gene>